<organism evidence="18 19">
    <name type="scientific">Aldrovandia affinis</name>
    <dbReference type="NCBI Taxonomy" id="143900"/>
    <lineage>
        <taxon>Eukaryota</taxon>
        <taxon>Metazoa</taxon>
        <taxon>Chordata</taxon>
        <taxon>Craniata</taxon>
        <taxon>Vertebrata</taxon>
        <taxon>Euteleostomi</taxon>
        <taxon>Actinopterygii</taxon>
        <taxon>Neopterygii</taxon>
        <taxon>Teleostei</taxon>
        <taxon>Notacanthiformes</taxon>
        <taxon>Halosauridae</taxon>
        <taxon>Aldrovandia</taxon>
    </lineage>
</organism>
<feature type="region of interest" description="Disordered" evidence="16">
    <location>
        <begin position="536"/>
        <end position="573"/>
    </location>
</feature>
<dbReference type="Gene3D" id="2.60.40.4100">
    <property type="entry name" value="Zona pellucida, ZP-C domain"/>
    <property type="match status" value="1"/>
</dbReference>
<dbReference type="PROSITE" id="PS51034">
    <property type="entry name" value="ZP_2"/>
    <property type="match status" value="1"/>
</dbReference>
<dbReference type="InterPro" id="IPR001507">
    <property type="entry name" value="ZP_dom"/>
</dbReference>
<keyword evidence="11" id="KW-1133">Transmembrane helix</keyword>
<evidence type="ECO:0000256" key="8">
    <source>
        <dbReference type="ARBA" id="ARBA00022685"/>
    </source>
</evidence>
<dbReference type="Pfam" id="PF23344">
    <property type="entry name" value="ZP-N"/>
    <property type="match status" value="1"/>
</dbReference>
<keyword evidence="6" id="KW-0964">Secreted</keyword>
<evidence type="ECO:0000313" key="19">
    <source>
        <dbReference type="Proteomes" id="UP001221898"/>
    </source>
</evidence>
<evidence type="ECO:0000259" key="17">
    <source>
        <dbReference type="PROSITE" id="PS51034"/>
    </source>
</evidence>
<dbReference type="Proteomes" id="UP001221898">
    <property type="component" value="Unassembled WGS sequence"/>
</dbReference>
<keyword evidence="9" id="KW-0812">Transmembrane</keyword>
<comment type="similarity">
    <text evidence="3">Belongs to the ZP domain family. ZPC subfamily.</text>
</comment>
<evidence type="ECO:0000313" key="18">
    <source>
        <dbReference type="EMBL" id="KAJ8401728.1"/>
    </source>
</evidence>
<evidence type="ECO:0000256" key="3">
    <source>
        <dbReference type="ARBA" id="ARBA00006735"/>
    </source>
</evidence>
<dbReference type="PANTHER" id="PTHR11576">
    <property type="entry name" value="ZONA PELLUCIDA SPERM-BINDING PROTEIN 3"/>
    <property type="match status" value="1"/>
</dbReference>
<dbReference type="EMBL" id="JAINUG010000068">
    <property type="protein sequence ID" value="KAJ8401728.1"/>
    <property type="molecule type" value="Genomic_DNA"/>
</dbReference>
<dbReference type="PANTHER" id="PTHR11576:SF2">
    <property type="entry name" value="ZONA PELLUCIDA SPERM-BINDING PROTEIN 3"/>
    <property type="match status" value="1"/>
</dbReference>
<evidence type="ECO:0000256" key="16">
    <source>
        <dbReference type="SAM" id="MobiDB-lite"/>
    </source>
</evidence>
<evidence type="ECO:0000256" key="13">
    <source>
        <dbReference type="ARBA" id="ARBA00023157"/>
    </source>
</evidence>
<protein>
    <recommendedName>
        <fullName evidence="4">Zona pellucida sperm-binding protein 3</fullName>
    </recommendedName>
    <alternativeName>
        <fullName evidence="15">Zona pellucida glycoprotein 3</fullName>
    </alternativeName>
</protein>
<dbReference type="GO" id="GO:0032190">
    <property type="term" value="F:acrosin binding"/>
    <property type="evidence" value="ECO:0007669"/>
    <property type="project" value="TreeGrafter"/>
</dbReference>
<evidence type="ECO:0000256" key="7">
    <source>
        <dbReference type="ARBA" id="ARBA00022530"/>
    </source>
</evidence>
<evidence type="ECO:0000256" key="9">
    <source>
        <dbReference type="ARBA" id="ARBA00022692"/>
    </source>
</evidence>
<dbReference type="GO" id="GO:0007339">
    <property type="term" value="P:binding of sperm to zona pellucida"/>
    <property type="evidence" value="ECO:0007669"/>
    <property type="project" value="TreeGrafter"/>
</dbReference>
<evidence type="ECO:0000256" key="2">
    <source>
        <dbReference type="ARBA" id="ARBA00004498"/>
    </source>
</evidence>
<evidence type="ECO:0000256" key="10">
    <source>
        <dbReference type="ARBA" id="ARBA00022729"/>
    </source>
</evidence>
<dbReference type="InterPro" id="IPR055356">
    <property type="entry name" value="ZP-N"/>
</dbReference>
<comment type="caution">
    <text evidence="18">The sequence shown here is derived from an EMBL/GenBank/DDBJ whole genome shotgun (WGS) entry which is preliminary data.</text>
</comment>
<feature type="domain" description="ZP" evidence="17">
    <location>
        <begin position="81"/>
        <end position="343"/>
    </location>
</feature>
<evidence type="ECO:0000256" key="1">
    <source>
        <dbReference type="ARBA" id="ARBA00004251"/>
    </source>
</evidence>
<dbReference type="InterPro" id="IPR055355">
    <property type="entry name" value="ZP-C"/>
</dbReference>
<keyword evidence="12" id="KW-0472">Membrane</keyword>
<evidence type="ECO:0000256" key="4">
    <source>
        <dbReference type="ARBA" id="ARBA00017980"/>
    </source>
</evidence>
<dbReference type="FunFam" id="2.60.40.3210:FF:000001">
    <property type="entry name" value="Zona pellucida sperm-binding protein 3"/>
    <property type="match status" value="1"/>
</dbReference>
<reference evidence="18" key="1">
    <citation type="journal article" date="2023" name="Science">
        <title>Genome structures resolve the early diversification of teleost fishes.</title>
        <authorList>
            <person name="Parey E."/>
            <person name="Louis A."/>
            <person name="Montfort J."/>
            <person name="Bouchez O."/>
            <person name="Roques C."/>
            <person name="Iampietro C."/>
            <person name="Lluch J."/>
            <person name="Castinel A."/>
            <person name="Donnadieu C."/>
            <person name="Desvignes T."/>
            <person name="Floi Bucao C."/>
            <person name="Jouanno E."/>
            <person name="Wen M."/>
            <person name="Mejri S."/>
            <person name="Dirks R."/>
            <person name="Jansen H."/>
            <person name="Henkel C."/>
            <person name="Chen W.J."/>
            <person name="Zahm M."/>
            <person name="Cabau C."/>
            <person name="Klopp C."/>
            <person name="Thompson A.W."/>
            <person name="Robinson-Rechavi M."/>
            <person name="Braasch I."/>
            <person name="Lecointre G."/>
            <person name="Bobe J."/>
            <person name="Postlethwait J.H."/>
            <person name="Berthelot C."/>
            <person name="Roest Crollius H."/>
            <person name="Guiguen Y."/>
        </authorList>
    </citation>
    <scope>NUCLEOTIDE SEQUENCE</scope>
    <source>
        <strain evidence="18">NC1722</strain>
    </source>
</reference>
<keyword evidence="10" id="KW-0732">Signal</keyword>
<feature type="region of interest" description="Disordered" evidence="16">
    <location>
        <begin position="664"/>
        <end position="725"/>
    </location>
</feature>
<dbReference type="FunFam" id="2.60.40.4100:FF:000002">
    <property type="entry name" value="Zona pellucida sperm-binding protein 3"/>
    <property type="match status" value="1"/>
</dbReference>
<keyword evidence="5" id="KW-1003">Cell membrane</keyword>
<feature type="compositionally biased region" description="Basic and acidic residues" evidence="16">
    <location>
        <begin position="545"/>
        <end position="560"/>
    </location>
</feature>
<dbReference type="GO" id="GO:0035803">
    <property type="term" value="P:egg coat formation"/>
    <property type="evidence" value="ECO:0007669"/>
    <property type="project" value="TreeGrafter"/>
</dbReference>
<keyword evidence="14" id="KW-0325">Glycoprotein</keyword>
<evidence type="ECO:0000256" key="6">
    <source>
        <dbReference type="ARBA" id="ARBA00022525"/>
    </source>
</evidence>
<name>A0AAD7WM20_9TELE</name>
<dbReference type="InterPro" id="IPR048290">
    <property type="entry name" value="ZP_chr"/>
</dbReference>
<accession>A0AAD7WM20</accession>
<keyword evidence="8" id="KW-0165">Cleavage on pair of basic residues</keyword>
<evidence type="ECO:0000256" key="5">
    <source>
        <dbReference type="ARBA" id="ARBA00022475"/>
    </source>
</evidence>
<feature type="region of interest" description="Disordered" evidence="16">
    <location>
        <begin position="44"/>
        <end position="66"/>
    </location>
</feature>
<evidence type="ECO:0000256" key="14">
    <source>
        <dbReference type="ARBA" id="ARBA00023180"/>
    </source>
</evidence>
<dbReference type="AlphaFoldDB" id="A0AAD7WM20"/>
<sequence length="725" mass="79439">MRGFMGLVEKVPWLIVRLFLTFILMERCRALPLSGYGAQQGRSVARRQQIERPPSPSNDLQRQDLLGDRKQYTRTKSVTVTCHEAWMEIVVKADLYATGALIDGADLRLGGETLDACRARPSGAEEYTIIAALSDCGNKHLITDDSLIYTNLLVYSPMPSSNGIIRMESVVIPIECHYGRRYGVSSSVLQPTWIPFASTMSAENILGFALRLVTSDWHSERATNVYFLGDTIHIEASVTLDYHVPLRLFVESCVATVVPDKSSVPRYAFIENDGCLTDARLTGSSSHFLPRAQDNMLQIHLDAFRFRQETRSALYITCHLKAVPVMHNVDSKNRACSSINGRWRSTDGNDRICDSCEAVNSLDQRIQSGRPSNLTVGGYYDHHGKPVEDRGSFMNKPRSGMGMEKEVSLPPLEVFSSVDGNVFPRSKLLDNGSVENKASRMSETDVDKELKMEATPVFVVPPKEQETGPVVLLDEKDEFGKEITRSHLGDPLAKEDASAVFDYDDEEEELENETTLGPVIKPSMDYAGPMVLASEEPVGSAVPPSKDKFSPAVPRSREDATPAVPPGQQSAELMETSPGFLDPGMEQEGPLMIPTSEGDNPMYYPELEMDATPGSVVPPREQETSPAVLLDEKYEFESETTLGPVINPSMDYAGPMVLAGEEAVGSAVSPSKGAGAPVAHSEEETNTTIPPGKDEFSPAVPSSREDDSGWVDGGGFMDYDHGPTK</sequence>
<evidence type="ECO:0000256" key="15">
    <source>
        <dbReference type="ARBA" id="ARBA00030824"/>
    </source>
</evidence>
<dbReference type="InterPro" id="IPR042235">
    <property type="entry name" value="ZP-C_dom"/>
</dbReference>
<keyword evidence="7" id="KW-0272">Extracellular matrix</keyword>
<proteinExistence type="inferred from homology"/>
<dbReference type="Gene3D" id="2.60.40.3210">
    <property type="entry name" value="Zona pellucida, ZP-N domain"/>
    <property type="match status" value="1"/>
</dbReference>
<comment type="subcellular location">
    <subcellularLocation>
        <location evidence="1">Cell membrane</location>
        <topology evidence="1">Single-pass type I membrane protein</topology>
    </subcellularLocation>
    <subcellularLocation>
        <location evidence="2">Secreted</location>
        <location evidence="2">Extracellular space</location>
        <location evidence="2">Extracellular matrix</location>
    </subcellularLocation>
</comment>
<keyword evidence="19" id="KW-1185">Reference proteome</keyword>
<dbReference type="SMART" id="SM00241">
    <property type="entry name" value="ZP"/>
    <property type="match status" value="1"/>
</dbReference>
<dbReference type="GO" id="GO:0005886">
    <property type="term" value="C:plasma membrane"/>
    <property type="evidence" value="ECO:0007669"/>
    <property type="project" value="UniProtKB-SubCell"/>
</dbReference>
<dbReference type="Pfam" id="PF00100">
    <property type="entry name" value="Zona_pellucida"/>
    <property type="match status" value="1"/>
</dbReference>
<dbReference type="GO" id="GO:0031012">
    <property type="term" value="C:extracellular matrix"/>
    <property type="evidence" value="ECO:0007669"/>
    <property type="project" value="TreeGrafter"/>
</dbReference>
<dbReference type="GO" id="GO:2000344">
    <property type="term" value="P:positive regulation of acrosome reaction"/>
    <property type="evidence" value="ECO:0007669"/>
    <property type="project" value="TreeGrafter"/>
</dbReference>
<dbReference type="PRINTS" id="PR00023">
    <property type="entry name" value="ZPELLUCIDA"/>
</dbReference>
<evidence type="ECO:0000256" key="11">
    <source>
        <dbReference type="ARBA" id="ARBA00022989"/>
    </source>
</evidence>
<keyword evidence="13" id="KW-1015">Disulfide bond</keyword>
<gene>
    <name evidence="18" type="ORF">AAFF_G00376990</name>
</gene>
<evidence type="ECO:0000256" key="12">
    <source>
        <dbReference type="ARBA" id="ARBA00023136"/>
    </source>
</evidence>